<dbReference type="Gene3D" id="3.40.630.30">
    <property type="match status" value="1"/>
</dbReference>
<proteinExistence type="predicted"/>
<feature type="domain" description="N-acetyltransferase" evidence="2">
    <location>
        <begin position="1"/>
        <end position="136"/>
    </location>
</feature>
<dbReference type="PANTHER" id="PTHR13947">
    <property type="entry name" value="GNAT FAMILY N-ACETYLTRANSFERASE"/>
    <property type="match status" value="1"/>
</dbReference>
<dbReference type="OrthoDB" id="162775at2"/>
<dbReference type="PROSITE" id="PS51186">
    <property type="entry name" value="GNAT"/>
    <property type="match status" value="1"/>
</dbReference>
<accession>A0A1M5RHI9</accession>
<dbReference type="EMBL" id="FQXD01000005">
    <property type="protein sequence ID" value="SHH25807.1"/>
    <property type="molecule type" value="Genomic_DNA"/>
</dbReference>
<keyword evidence="1 3" id="KW-0808">Transferase</keyword>
<evidence type="ECO:0000313" key="4">
    <source>
        <dbReference type="Proteomes" id="UP000184079"/>
    </source>
</evidence>
<reference evidence="4" key="1">
    <citation type="submission" date="2016-11" db="EMBL/GenBank/DDBJ databases">
        <authorList>
            <person name="Varghese N."/>
            <person name="Submissions S."/>
        </authorList>
    </citation>
    <scope>NUCLEOTIDE SEQUENCE [LARGE SCALE GENOMIC DNA]</scope>
    <source>
        <strain evidence="4">CGMCC 1.6496</strain>
    </source>
</reference>
<dbReference type="Proteomes" id="UP000184079">
    <property type="component" value="Unassembled WGS sequence"/>
</dbReference>
<dbReference type="InterPro" id="IPR050769">
    <property type="entry name" value="NAT_camello-type"/>
</dbReference>
<evidence type="ECO:0000313" key="3">
    <source>
        <dbReference type="EMBL" id="SHH25807.1"/>
    </source>
</evidence>
<dbReference type="CDD" id="cd04301">
    <property type="entry name" value="NAT_SF"/>
    <property type="match status" value="1"/>
</dbReference>
<protein>
    <submittedName>
        <fullName evidence="3">Acetyltransferase (GNAT) family protein</fullName>
    </submittedName>
</protein>
<dbReference type="RefSeq" id="WP_073007013.1">
    <property type="nucleotide sequence ID" value="NZ_FQXD01000005.1"/>
</dbReference>
<dbReference type="PANTHER" id="PTHR13947:SF37">
    <property type="entry name" value="LD18367P"/>
    <property type="match status" value="1"/>
</dbReference>
<gene>
    <name evidence="3" type="ORF">SAMN05421807_105165</name>
</gene>
<dbReference type="InterPro" id="IPR000182">
    <property type="entry name" value="GNAT_dom"/>
</dbReference>
<keyword evidence="4" id="KW-1185">Reference proteome</keyword>
<dbReference type="GO" id="GO:0008080">
    <property type="term" value="F:N-acetyltransferase activity"/>
    <property type="evidence" value="ECO:0007669"/>
    <property type="project" value="InterPro"/>
</dbReference>
<dbReference type="AlphaFoldDB" id="A0A1M5RHI9"/>
<evidence type="ECO:0000259" key="2">
    <source>
        <dbReference type="PROSITE" id="PS51186"/>
    </source>
</evidence>
<evidence type="ECO:0000256" key="1">
    <source>
        <dbReference type="ARBA" id="ARBA00022679"/>
    </source>
</evidence>
<name>A0A1M5RHI9_9BACI</name>
<dbReference type="InterPro" id="IPR016181">
    <property type="entry name" value="Acyl_CoA_acyltransferase"/>
</dbReference>
<sequence>MKVRPLRVNEAPPFDLLLEADPEIDLVKAYLPRGDCYIAEVQEKRIGVYVLLPTRPSTAELVNISVAKSEQGKGYGKKLVADAIQKAKEKRYKTLEIGTGNSSINQLALYQKCGFRITGVDKDFFVRHYSEPIFENGIPCVDMVRLSMELV</sequence>
<organism evidence="3 4">
    <name type="scientific">Virgibacillus chiguensis</name>
    <dbReference type="NCBI Taxonomy" id="411959"/>
    <lineage>
        <taxon>Bacteria</taxon>
        <taxon>Bacillati</taxon>
        <taxon>Bacillota</taxon>
        <taxon>Bacilli</taxon>
        <taxon>Bacillales</taxon>
        <taxon>Bacillaceae</taxon>
        <taxon>Virgibacillus</taxon>
    </lineage>
</organism>
<dbReference type="Pfam" id="PF00583">
    <property type="entry name" value="Acetyltransf_1"/>
    <property type="match status" value="1"/>
</dbReference>
<dbReference type="SUPFAM" id="SSF55729">
    <property type="entry name" value="Acyl-CoA N-acyltransferases (Nat)"/>
    <property type="match status" value="1"/>
</dbReference>